<protein>
    <submittedName>
        <fullName evidence="2">Uncharacterized protein LOC125776622</fullName>
    </submittedName>
</protein>
<gene>
    <name evidence="2" type="primary">LOC125776622</name>
</gene>
<dbReference type="PANTHER" id="PTHR47331">
    <property type="entry name" value="PHD-TYPE DOMAIN-CONTAINING PROTEIN"/>
    <property type="match status" value="1"/>
</dbReference>
<evidence type="ECO:0000313" key="2">
    <source>
        <dbReference type="RefSeq" id="XP_049305984.1"/>
    </source>
</evidence>
<dbReference type="RefSeq" id="XP_049305984.1">
    <property type="nucleotide sequence ID" value="XM_049450027.1"/>
</dbReference>
<reference evidence="2" key="2">
    <citation type="submission" date="2025-08" db="UniProtKB">
        <authorList>
            <consortium name="RefSeq"/>
        </authorList>
    </citation>
    <scope>IDENTIFICATION</scope>
    <source>
        <tissue evidence="2">Adult</tissue>
    </source>
</reference>
<dbReference type="InterPro" id="IPR021109">
    <property type="entry name" value="Peptidase_aspartic_dom_sf"/>
</dbReference>
<dbReference type="GeneID" id="125776622"/>
<evidence type="ECO:0000313" key="1">
    <source>
        <dbReference type="Proteomes" id="UP001652620"/>
    </source>
</evidence>
<dbReference type="Proteomes" id="UP001652620">
    <property type="component" value="Chromosome 2"/>
</dbReference>
<dbReference type="SUPFAM" id="SSF50630">
    <property type="entry name" value="Acid proteases"/>
    <property type="match status" value="1"/>
</dbReference>
<dbReference type="Gene3D" id="2.40.70.10">
    <property type="entry name" value="Acid Proteases"/>
    <property type="match status" value="1"/>
</dbReference>
<organism evidence="1 2">
    <name type="scientific">Bactrocera dorsalis</name>
    <name type="common">Oriental fruit fly</name>
    <name type="synonym">Dacus dorsalis</name>
    <dbReference type="NCBI Taxonomy" id="27457"/>
    <lineage>
        <taxon>Eukaryota</taxon>
        <taxon>Metazoa</taxon>
        <taxon>Ecdysozoa</taxon>
        <taxon>Arthropoda</taxon>
        <taxon>Hexapoda</taxon>
        <taxon>Insecta</taxon>
        <taxon>Pterygota</taxon>
        <taxon>Neoptera</taxon>
        <taxon>Endopterygota</taxon>
        <taxon>Diptera</taxon>
        <taxon>Brachycera</taxon>
        <taxon>Muscomorpha</taxon>
        <taxon>Tephritoidea</taxon>
        <taxon>Tephritidae</taxon>
        <taxon>Bactrocera</taxon>
        <taxon>Bactrocera</taxon>
    </lineage>
</organism>
<proteinExistence type="predicted"/>
<keyword evidence="1" id="KW-1185">Reference proteome</keyword>
<reference evidence="1" key="1">
    <citation type="submission" date="2025-05" db="UniProtKB">
        <authorList>
            <consortium name="RefSeq"/>
        </authorList>
    </citation>
    <scope>NUCLEOTIDE SEQUENCE [LARGE SCALE GENOMIC DNA]</scope>
</reference>
<dbReference type="SUPFAM" id="SSF56672">
    <property type="entry name" value="DNA/RNA polymerases"/>
    <property type="match status" value="1"/>
</dbReference>
<dbReference type="PANTHER" id="PTHR47331:SF5">
    <property type="entry name" value="RIBONUCLEASE H"/>
    <property type="match status" value="1"/>
</dbReference>
<sequence length="540" mass="61440">MNGTKSALVAANTKQPTCQQCKSKDHYLTACPTFKTLSVQQRFEFVKSGHTVSKCRADRWRVCNRSHHILLHQHPVSVAAEPHPQPTTTTHAMHTISLPDQVMLATAVILVRSSCGEYLPARALLDSGSQVNFMTEDLAQKLRIRRQNRPLNIIGIGNSSTKVGAKLSAFVKPRVNNYEFSAEFWIMRCISANHPDHTININGWKIPHNIKLADPEFQKSQKIDMLLGAETFFDLLAVGQIKSGPNQPTLQKTLLGWIVSGKYVSSLSPPPEVNSTLCQTEEDLTSIDSVVQKFWALEELPSETIGNKFTPEQNECEQFFVNTTEVLPSGRLQVRMPFKADRKLLGHSYEIAVRRFQALERKTLKDPELRKMYLDFMNEYKALGHLSPTNNKIPSEPHYFIPHQCVLRPESTTTKLRVDFDASSRTSSQISLNELLMVGPTNLYSTLFRFRLHKYALTADITKMYRQIILHEEDRNCQLIVWREHSSKQIQIFRLNTVTYGTAPAPFLATRCLQMLSDANTTKYHSVHWPLKETFTLTTC</sequence>
<dbReference type="CDD" id="cd00303">
    <property type="entry name" value="retropepsin_like"/>
    <property type="match status" value="1"/>
</dbReference>
<name>A0ABM3J9V0_BACDO</name>
<dbReference type="InterPro" id="IPR043502">
    <property type="entry name" value="DNA/RNA_pol_sf"/>
</dbReference>
<accession>A0ABM3J9V0</accession>